<keyword evidence="8 12" id="KW-1133">Transmembrane helix</keyword>
<protein>
    <recommendedName>
        <fullName evidence="3 11">Protease PrsW</fullName>
        <ecNumber evidence="11">3.4.-.-</ecNumber>
    </recommendedName>
    <alternativeName>
        <fullName evidence="10 11">Protease responsible for activating sigma-W</fullName>
    </alternativeName>
</protein>
<feature type="transmembrane region" description="Helical" evidence="12">
    <location>
        <begin position="6"/>
        <end position="23"/>
    </location>
</feature>
<dbReference type="OrthoDB" id="5504276at2"/>
<dbReference type="GO" id="GO:0006508">
    <property type="term" value="P:proteolysis"/>
    <property type="evidence" value="ECO:0007669"/>
    <property type="project" value="UniProtKB-KW"/>
</dbReference>
<evidence type="ECO:0000256" key="6">
    <source>
        <dbReference type="ARBA" id="ARBA00022692"/>
    </source>
</evidence>
<evidence type="ECO:0000256" key="9">
    <source>
        <dbReference type="ARBA" id="ARBA00023136"/>
    </source>
</evidence>
<dbReference type="GO" id="GO:0005886">
    <property type="term" value="C:plasma membrane"/>
    <property type="evidence" value="ECO:0007669"/>
    <property type="project" value="UniProtKB-SubCell"/>
</dbReference>
<feature type="transmembrane region" description="Helical" evidence="12">
    <location>
        <begin position="65"/>
        <end position="88"/>
    </location>
</feature>
<evidence type="ECO:0000256" key="7">
    <source>
        <dbReference type="ARBA" id="ARBA00022801"/>
    </source>
</evidence>
<organism evidence="13 14">
    <name type="scientific">Paenibacillus pasadenensis</name>
    <dbReference type="NCBI Taxonomy" id="217090"/>
    <lineage>
        <taxon>Bacteria</taxon>
        <taxon>Bacillati</taxon>
        <taxon>Bacillota</taxon>
        <taxon>Bacilli</taxon>
        <taxon>Bacillales</taxon>
        <taxon>Paenibacillaceae</taxon>
        <taxon>Paenibacillus</taxon>
    </lineage>
</organism>
<dbReference type="PANTHER" id="PTHR36844">
    <property type="entry name" value="PROTEASE PRSW"/>
    <property type="match status" value="1"/>
</dbReference>
<dbReference type="GO" id="GO:0008233">
    <property type="term" value="F:peptidase activity"/>
    <property type="evidence" value="ECO:0007669"/>
    <property type="project" value="UniProtKB-KW"/>
</dbReference>
<evidence type="ECO:0000256" key="12">
    <source>
        <dbReference type="SAM" id="Phobius"/>
    </source>
</evidence>
<dbReference type="PANTHER" id="PTHR36844:SF1">
    <property type="entry name" value="PROTEASE PRSW"/>
    <property type="match status" value="1"/>
</dbReference>
<evidence type="ECO:0000256" key="5">
    <source>
        <dbReference type="ARBA" id="ARBA00022670"/>
    </source>
</evidence>
<evidence type="ECO:0000256" key="10">
    <source>
        <dbReference type="ARBA" id="ARBA00030345"/>
    </source>
</evidence>
<comment type="subcellular location">
    <subcellularLocation>
        <location evidence="1">Cell membrane</location>
        <topology evidence="1">Multi-pass membrane protein</topology>
    </subcellularLocation>
</comment>
<reference evidence="13 14" key="1">
    <citation type="submission" date="2017-05" db="EMBL/GenBank/DDBJ databases">
        <title>Functional genome analysis of Paenibacillus pasadenensis strain R16: insights on endophytic life style and antifungal activity.</title>
        <authorList>
            <person name="Passera A."/>
            <person name="Marcolungo L."/>
            <person name="Casati P."/>
            <person name="Brasca M."/>
            <person name="Quaglino F."/>
            <person name="Delledonne M."/>
        </authorList>
    </citation>
    <scope>NUCLEOTIDE SEQUENCE [LARGE SCALE GENOMIC DNA]</scope>
    <source>
        <strain evidence="13 14">R16</strain>
    </source>
</reference>
<dbReference type="Proteomes" id="UP000234789">
    <property type="component" value="Unassembled WGS sequence"/>
</dbReference>
<dbReference type="NCBIfam" id="NF033739">
    <property type="entry name" value="intramemb_PrsW"/>
    <property type="match status" value="1"/>
</dbReference>
<comment type="caution">
    <text evidence="13">The sequence shown here is derived from an EMBL/GenBank/DDBJ whole genome shotgun (WGS) entry which is preliminary data.</text>
</comment>
<feature type="transmembrane region" description="Helical" evidence="12">
    <location>
        <begin position="35"/>
        <end position="53"/>
    </location>
</feature>
<feature type="transmembrane region" description="Helical" evidence="12">
    <location>
        <begin position="192"/>
        <end position="209"/>
    </location>
</feature>
<accession>A0A2N5N5K2</accession>
<feature type="transmembrane region" description="Helical" evidence="12">
    <location>
        <begin position="134"/>
        <end position="153"/>
    </location>
</feature>
<feature type="transmembrane region" description="Helical" evidence="12">
    <location>
        <begin position="165"/>
        <end position="186"/>
    </location>
</feature>
<dbReference type="InterPro" id="IPR023596">
    <property type="entry name" value="Peptidase_PrsW_arch/bac"/>
</dbReference>
<dbReference type="RefSeq" id="WP_028599800.1">
    <property type="nucleotide sequence ID" value="NZ_BIMM01000007.1"/>
</dbReference>
<sequence>MLLFSILTAAIAPGVALLTYLYLKDRYDSEPIHLVLKLFLTGMLIVVPVMVIQRGFELWLGSHPVFFSFGLSGGVEELAKWFVLYHIIFNHTEFDEPYDGIVYAASISLGFATLENILYAVYYPSTFTTLMLRALLPVSGHALFGIMMGYYFGKAKFAPRRSVRGLLALSLALPVVWHGLYDWILTSDVSEIAWGIIPFMAFLWIWGLVKIGRANARSPFRIVGREEEVKL</sequence>
<evidence type="ECO:0000313" key="14">
    <source>
        <dbReference type="Proteomes" id="UP000234789"/>
    </source>
</evidence>
<evidence type="ECO:0000256" key="2">
    <source>
        <dbReference type="ARBA" id="ARBA00009165"/>
    </source>
</evidence>
<feature type="transmembrane region" description="Helical" evidence="12">
    <location>
        <begin position="100"/>
        <end position="122"/>
    </location>
</feature>
<keyword evidence="7 11" id="KW-0378">Hydrolase</keyword>
<dbReference type="EC" id="3.4.-.-" evidence="11"/>
<evidence type="ECO:0000256" key="8">
    <source>
        <dbReference type="ARBA" id="ARBA00022989"/>
    </source>
</evidence>
<keyword evidence="5 11" id="KW-0645">Protease</keyword>
<dbReference type="AlphaFoldDB" id="A0A2N5N5K2"/>
<keyword evidence="14" id="KW-1185">Reference proteome</keyword>
<keyword evidence="6 12" id="KW-0812">Transmembrane</keyword>
<name>A0A2N5N5K2_9BACL</name>
<dbReference type="Pfam" id="PF13367">
    <property type="entry name" value="PrsW-protease"/>
    <property type="match status" value="1"/>
</dbReference>
<dbReference type="InterPro" id="IPR026898">
    <property type="entry name" value="PrsW"/>
</dbReference>
<dbReference type="PIRSF" id="PIRSF016933">
    <property type="entry name" value="PrsW"/>
    <property type="match status" value="1"/>
</dbReference>
<comment type="similarity">
    <text evidence="2 11">Belongs to the protease PrsW family.</text>
</comment>
<evidence type="ECO:0000256" key="11">
    <source>
        <dbReference type="PIRNR" id="PIRNR016933"/>
    </source>
</evidence>
<evidence type="ECO:0000256" key="3">
    <source>
        <dbReference type="ARBA" id="ARBA00018997"/>
    </source>
</evidence>
<proteinExistence type="inferred from homology"/>
<comment type="function">
    <text evidence="11">Involved in the degradation of specific anti-sigma factors.</text>
</comment>
<evidence type="ECO:0000313" key="13">
    <source>
        <dbReference type="EMBL" id="PLT45621.1"/>
    </source>
</evidence>
<keyword evidence="9 11" id="KW-0472">Membrane</keyword>
<evidence type="ECO:0000256" key="4">
    <source>
        <dbReference type="ARBA" id="ARBA00022475"/>
    </source>
</evidence>
<keyword evidence="4 11" id="KW-1003">Cell membrane</keyword>
<evidence type="ECO:0000256" key="1">
    <source>
        <dbReference type="ARBA" id="ARBA00004651"/>
    </source>
</evidence>
<gene>
    <name evidence="13" type="ORF">B8V81_4052</name>
</gene>
<dbReference type="EMBL" id="NFEZ01000004">
    <property type="protein sequence ID" value="PLT45621.1"/>
    <property type="molecule type" value="Genomic_DNA"/>
</dbReference>